<dbReference type="Proteomes" id="UP000288607">
    <property type="component" value="Unassembled WGS sequence"/>
</dbReference>
<reference evidence="1 2" key="1">
    <citation type="submission" date="2018-09" db="EMBL/GenBank/DDBJ databases">
        <title>Characterization of the phylogenetic diversity of five novel species belonging to the genus Bifidobacterium.</title>
        <authorList>
            <person name="Lugli G.A."/>
            <person name="Duranti S."/>
            <person name="Milani C."/>
        </authorList>
    </citation>
    <scope>NUCLEOTIDE SEQUENCE [LARGE SCALE GENOMIC DNA]</scope>
    <source>
        <strain evidence="1 2">2028B</strain>
    </source>
</reference>
<comment type="caution">
    <text evidence="1">The sequence shown here is derived from an EMBL/GenBank/DDBJ whole genome shotgun (WGS) entry which is preliminary data.</text>
</comment>
<sequence>MSGQRNERSRDGVCMVYAMAGWDYGDGEFFIDCSDPGSPVKVRSLADASCFDSREALMEAAESCGLAVRAGDGKRHLNSRLSVFEQDLAKRTPAWTREYDPLARYDYTVAGPVQVTTRRERNERLFREWNAWYPSHRRGKDGDLMPLAATTQQVMRSHLNHMRKHLRAMGCDEDLVNGVDDSAFAYSTADEMQKVVDRILADEMFQRNSRPVNRNYLRAGLLRYLLFLQVRDARRNPASPAR</sequence>
<dbReference type="EMBL" id="QXGJ01000002">
    <property type="protein sequence ID" value="RSX52013.1"/>
    <property type="molecule type" value="Genomic_DNA"/>
</dbReference>
<evidence type="ECO:0000313" key="2">
    <source>
        <dbReference type="Proteomes" id="UP000288607"/>
    </source>
</evidence>
<organism evidence="1 2">
    <name type="scientific">Bifidobacterium callimiconis</name>
    <dbReference type="NCBI Taxonomy" id="2306973"/>
    <lineage>
        <taxon>Bacteria</taxon>
        <taxon>Bacillati</taxon>
        <taxon>Actinomycetota</taxon>
        <taxon>Actinomycetes</taxon>
        <taxon>Bifidobacteriales</taxon>
        <taxon>Bifidobacteriaceae</taxon>
        <taxon>Bifidobacterium</taxon>
    </lineage>
</organism>
<gene>
    <name evidence="1" type="ORF">D2E23_0620</name>
</gene>
<proteinExistence type="predicted"/>
<evidence type="ECO:0000313" key="1">
    <source>
        <dbReference type="EMBL" id="RSX52013.1"/>
    </source>
</evidence>
<protein>
    <submittedName>
        <fullName evidence="1">Uncharacterized protein</fullName>
    </submittedName>
</protein>
<name>A0A430FGL2_9BIFI</name>
<keyword evidence="2" id="KW-1185">Reference proteome</keyword>
<accession>A0A430FGL2</accession>
<dbReference type="AlphaFoldDB" id="A0A430FGL2"/>